<feature type="region of interest" description="Disordered" evidence="1">
    <location>
        <begin position="1"/>
        <end position="32"/>
    </location>
</feature>
<gene>
    <name evidence="2" type="ORF">ACFOU2_23250</name>
</gene>
<evidence type="ECO:0000256" key="1">
    <source>
        <dbReference type="SAM" id="MobiDB-lite"/>
    </source>
</evidence>
<comment type="caution">
    <text evidence="2">The sequence shown here is derived from an EMBL/GenBank/DDBJ whole genome shotgun (WGS) entry which is preliminary data.</text>
</comment>
<sequence>MSQTNNPNGYETEGSSALKNTAGEAGKVAGESAPAKAAAATKSILGIWGVKLPSFYAVVVVFKDEPYVEYIYFAHNDILQFDHRITDEGRKQGITESDLKHYVPLESQ</sequence>
<proteinExistence type="predicted"/>
<keyword evidence="3" id="KW-1185">Reference proteome</keyword>
<organism evidence="2 3">
    <name type="scientific">Bacillus songklensis</name>
    <dbReference type="NCBI Taxonomy" id="1069116"/>
    <lineage>
        <taxon>Bacteria</taxon>
        <taxon>Bacillati</taxon>
        <taxon>Bacillota</taxon>
        <taxon>Bacilli</taxon>
        <taxon>Bacillales</taxon>
        <taxon>Bacillaceae</taxon>
        <taxon>Bacillus</taxon>
    </lineage>
</organism>
<evidence type="ECO:0000313" key="2">
    <source>
        <dbReference type="EMBL" id="MFC3886245.1"/>
    </source>
</evidence>
<protein>
    <submittedName>
        <fullName evidence="2">Uncharacterized protein</fullName>
    </submittedName>
</protein>
<feature type="compositionally biased region" description="Polar residues" evidence="1">
    <location>
        <begin position="1"/>
        <end position="19"/>
    </location>
</feature>
<name>A0ABV8BA48_9BACI</name>
<evidence type="ECO:0000313" key="3">
    <source>
        <dbReference type="Proteomes" id="UP001595752"/>
    </source>
</evidence>
<reference evidence="3" key="1">
    <citation type="journal article" date="2019" name="Int. J. Syst. Evol. Microbiol.">
        <title>The Global Catalogue of Microorganisms (GCM) 10K type strain sequencing project: providing services to taxonomists for standard genome sequencing and annotation.</title>
        <authorList>
            <consortium name="The Broad Institute Genomics Platform"/>
            <consortium name="The Broad Institute Genome Sequencing Center for Infectious Disease"/>
            <person name="Wu L."/>
            <person name="Ma J."/>
        </authorList>
    </citation>
    <scope>NUCLEOTIDE SEQUENCE [LARGE SCALE GENOMIC DNA]</scope>
    <source>
        <strain evidence="3">CCUG 61889</strain>
    </source>
</reference>
<dbReference type="Proteomes" id="UP001595752">
    <property type="component" value="Unassembled WGS sequence"/>
</dbReference>
<dbReference type="EMBL" id="JBHRZT010000072">
    <property type="protein sequence ID" value="MFC3886245.1"/>
    <property type="molecule type" value="Genomic_DNA"/>
</dbReference>
<accession>A0ABV8BA48</accession>
<dbReference type="RefSeq" id="WP_377918612.1">
    <property type="nucleotide sequence ID" value="NZ_JBHRZT010000072.1"/>
</dbReference>